<organism evidence="2 3">
    <name type="scientific">Alternaria burnsii</name>
    <dbReference type="NCBI Taxonomy" id="1187904"/>
    <lineage>
        <taxon>Eukaryota</taxon>
        <taxon>Fungi</taxon>
        <taxon>Dikarya</taxon>
        <taxon>Ascomycota</taxon>
        <taxon>Pezizomycotina</taxon>
        <taxon>Dothideomycetes</taxon>
        <taxon>Pleosporomycetidae</taxon>
        <taxon>Pleosporales</taxon>
        <taxon>Pleosporineae</taxon>
        <taxon>Pleosporaceae</taxon>
        <taxon>Alternaria</taxon>
        <taxon>Alternaria sect. Alternaria</taxon>
    </lineage>
</organism>
<feature type="compositionally biased region" description="Basic and acidic residues" evidence="1">
    <location>
        <begin position="65"/>
        <end position="90"/>
    </location>
</feature>
<proteinExistence type="predicted"/>
<evidence type="ECO:0000313" key="2">
    <source>
        <dbReference type="EMBL" id="KAF7673922.1"/>
    </source>
</evidence>
<feature type="region of interest" description="Disordered" evidence="1">
    <location>
        <begin position="64"/>
        <end position="90"/>
    </location>
</feature>
<dbReference type="GeneID" id="62205913"/>
<reference evidence="2" key="2">
    <citation type="submission" date="2020-08" db="EMBL/GenBank/DDBJ databases">
        <title>Draft Genome Sequence of Cumin Blight Pathogen Alternaria burnsii.</title>
        <authorList>
            <person name="Feng Z."/>
        </authorList>
    </citation>
    <scope>NUCLEOTIDE SEQUENCE</scope>
    <source>
        <strain evidence="2">CBS107.38</strain>
    </source>
</reference>
<name>A0A8H7B6Y3_9PLEO</name>
<dbReference type="GO" id="GO:0009318">
    <property type="term" value="C:exodeoxyribonuclease VII complex"/>
    <property type="evidence" value="ECO:0007669"/>
    <property type="project" value="InterPro"/>
</dbReference>
<protein>
    <submittedName>
        <fullName evidence="2">Uncharacterized protein</fullName>
    </submittedName>
</protein>
<comment type="caution">
    <text evidence="2">The sequence shown here is derived from an EMBL/GenBank/DDBJ whole genome shotgun (WGS) entry which is preliminary data.</text>
</comment>
<keyword evidence="3" id="KW-1185">Reference proteome</keyword>
<sequence>PDIHYSYIIFIMSNAQNGADAASHSEADLAQAFKELQRGEQTAAALESHLDSIEKKIEALLAQAEKAEQELKDTPEDPDKSSGTEEKDAK</sequence>
<dbReference type="EMBL" id="JAAABM010000011">
    <property type="protein sequence ID" value="KAF7673922.1"/>
    <property type="molecule type" value="Genomic_DNA"/>
</dbReference>
<accession>A0A8H7B6Y3</accession>
<dbReference type="GO" id="GO:0006308">
    <property type="term" value="P:DNA catabolic process"/>
    <property type="evidence" value="ECO:0007669"/>
    <property type="project" value="InterPro"/>
</dbReference>
<feature type="non-terminal residue" evidence="2">
    <location>
        <position position="90"/>
    </location>
</feature>
<dbReference type="RefSeq" id="XP_038784236.1">
    <property type="nucleotide sequence ID" value="XM_038932735.1"/>
</dbReference>
<dbReference type="GO" id="GO:0008855">
    <property type="term" value="F:exodeoxyribonuclease VII activity"/>
    <property type="evidence" value="ECO:0007669"/>
    <property type="project" value="InterPro"/>
</dbReference>
<dbReference type="AlphaFoldDB" id="A0A8H7B6Y3"/>
<dbReference type="InterPro" id="IPR037004">
    <property type="entry name" value="Exonuc_VII_ssu_sf"/>
</dbReference>
<evidence type="ECO:0000256" key="1">
    <source>
        <dbReference type="SAM" id="MobiDB-lite"/>
    </source>
</evidence>
<evidence type="ECO:0000313" key="3">
    <source>
        <dbReference type="Proteomes" id="UP000596902"/>
    </source>
</evidence>
<reference evidence="2" key="1">
    <citation type="submission" date="2020-01" db="EMBL/GenBank/DDBJ databases">
        <authorList>
            <person name="Feng Z.H.Z."/>
        </authorList>
    </citation>
    <scope>NUCLEOTIDE SEQUENCE</scope>
    <source>
        <strain evidence="2">CBS107.38</strain>
    </source>
</reference>
<dbReference type="Proteomes" id="UP000596902">
    <property type="component" value="Unassembled WGS sequence"/>
</dbReference>
<dbReference type="SUPFAM" id="SSF116842">
    <property type="entry name" value="XseB-like"/>
    <property type="match status" value="1"/>
</dbReference>
<gene>
    <name evidence="2" type="ORF">GT037_007688</name>
</gene>